<feature type="domain" description="Lipocalin/cytosolic fatty-acid binding" evidence="3">
    <location>
        <begin position="45"/>
        <end position="192"/>
    </location>
</feature>
<dbReference type="InterPro" id="IPR047202">
    <property type="entry name" value="Lipocalin_Blc-like_dom"/>
</dbReference>
<evidence type="ECO:0000256" key="2">
    <source>
        <dbReference type="PIRNR" id="PIRNR036893"/>
    </source>
</evidence>
<dbReference type="GO" id="GO:0006950">
    <property type="term" value="P:response to stress"/>
    <property type="evidence" value="ECO:0007669"/>
    <property type="project" value="UniProtKB-ARBA"/>
</dbReference>
<dbReference type="GO" id="GO:0008289">
    <property type="term" value="F:lipid binding"/>
    <property type="evidence" value="ECO:0007669"/>
    <property type="project" value="UniProtKB-UniRule"/>
</dbReference>
<dbReference type="PANTHER" id="PTHR10612:SF34">
    <property type="entry name" value="APOLIPOPROTEIN D"/>
    <property type="match status" value="1"/>
</dbReference>
<dbReference type="InterPro" id="IPR012674">
    <property type="entry name" value="Calycin"/>
</dbReference>
<dbReference type="PROSITE" id="PS00213">
    <property type="entry name" value="LIPOCALIN"/>
    <property type="match status" value="1"/>
</dbReference>
<dbReference type="PRINTS" id="PR01171">
    <property type="entry name" value="BCTLIPOCALIN"/>
</dbReference>
<keyword evidence="2" id="KW-0998">Cell outer membrane</keyword>
<accession>A0A4V2DNK1</accession>
<evidence type="ECO:0000313" key="5">
    <source>
        <dbReference type="Proteomes" id="UP000293863"/>
    </source>
</evidence>
<keyword evidence="2" id="KW-0449">Lipoprotein</keyword>
<dbReference type="InterPro" id="IPR000566">
    <property type="entry name" value="Lipocln_cytosolic_FA-bd_dom"/>
</dbReference>
<keyword evidence="5" id="KW-1185">Reference proteome</keyword>
<dbReference type="PIRSF" id="PIRSF036893">
    <property type="entry name" value="Lipocalin_ApoD"/>
    <property type="match status" value="1"/>
</dbReference>
<evidence type="ECO:0000313" key="4">
    <source>
        <dbReference type="EMBL" id="RZG49279.1"/>
    </source>
</evidence>
<dbReference type="EMBL" id="SGSQ01000001">
    <property type="protein sequence ID" value="RZG49279.1"/>
    <property type="molecule type" value="Genomic_DNA"/>
</dbReference>
<dbReference type="InterPro" id="IPR022271">
    <property type="entry name" value="Lipocalin_ApoD"/>
</dbReference>
<keyword evidence="2" id="KW-0446">Lipid-binding</keyword>
<keyword evidence="2" id="KW-0472">Membrane</keyword>
<comment type="caution">
    <text evidence="4">The sequence shown here is derived from an EMBL/GenBank/DDBJ whole genome shotgun (WGS) entry which is preliminary data.</text>
</comment>
<dbReference type="GO" id="GO:0009279">
    <property type="term" value="C:cell outer membrane"/>
    <property type="evidence" value="ECO:0007669"/>
    <property type="project" value="UniProtKB-SubCell"/>
</dbReference>
<dbReference type="SUPFAM" id="SSF50814">
    <property type="entry name" value="Lipocalins"/>
    <property type="match status" value="1"/>
</dbReference>
<dbReference type="Gene3D" id="2.40.128.20">
    <property type="match status" value="1"/>
</dbReference>
<comment type="subcellular location">
    <subcellularLocation>
        <location evidence="2">Cell outer membrane</location>
    </subcellularLocation>
</comment>
<organism evidence="4 5">
    <name type="scientific">Acinetobacter wuhouensis</name>
    <dbReference type="NCBI Taxonomy" id="1879050"/>
    <lineage>
        <taxon>Bacteria</taxon>
        <taxon>Pseudomonadati</taxon>
        <taxon>Pseudomonadota</taxon>
        <taxon>Gammaproteobacteria</taxon>
        <taxon>Moraxellales</taxon>
        <taxon>Moraxellaceae</taxon>
        <taxon>Acinetobacter</taxon>
    </lineage>
</organism>
<protein>
    <recommendedName>
        <fullName evidence="2">Outer membrane lipoprotein Blc</fullName>
    </recommendedName>
</protein>
<sequence>MQLLKTLPNIDNMKKVIIIGGIFFAAGGFTKAYAENTTLAAVPKLELSQYLGLWYEVARKPMYFQKECKSDVTARYTVNEYGNVAVDNRCMTHDGKELRSLGEAFISNEPFNSKFKVSFIPEAIRWLPVARGDYWVLKIDPQYQMALVGEPKRKYLWLLSRNPHPDEAQVTEFLRYAQSVGFSVKDLIRTKQNVTE</sequence>
<reference evidence="4 5" key="1">
    <citation type="submission" date="2019-02" db="EMBL/GenBank/DDBJ databases">
        <title>The Batch Genome Submission of Acinetobacter spp. strains.</title>
        <authorList>
            <person name="Qin J."/>
            <person name="Hu Y."/>
            <person name="Ye H."/>
            <person name="Wei L."/>
            <person name="Feng Y."/>
            <person name="Zong Z."/>
        </authorList>
    </citation>
    <scope>NUCLEOTIDE SEQUENCE [LARGE SCALE GENOMIC DNA]</scope>
    <source>
        <strain evidence="4 5">WCHAW060049</strain>
    </source>
</reference>
<proteinExistence type="inferred from homology"/>
<dbReference type="PANTHER" id="PTHR10612">
    <property type="entry name" value="APOLIPOPROTEIN D"/>
    <property type="match status" value="1"/>
</dbReference>
<evidence type="ECO:0000256" key="1">
    <source>
        <dbReference type="ARBA" id="ARBA00006889"/>
    </source>
</evidence>
<dbReference type="CDD" id="cd19438">
    <property type="entry name" value="lipocalin_Blc-like"/>
    <property type="match status" value="1"/>
</dbReference>
<name>A0A4V2DNK1_9GAMM</name>
<comment type="similarity">
    <text evidence="1 2">Belongs to the calycin superfamily. Lipocalin family.</text>
</comment>
<evidence type="ECO:0000259" key="3">
    <source>
        <dbReference type="Pfam" id="PF08212"/>
    </source>
</evidence>
<dbReference type="InterPro" id="IPR002446">
    <property type="entry name" value="Lipocalin_bac"/>
</dbReference>
<dbReference type="AlphaFoldDB" id="A0A4V2DNK1"/>
<gene>
    <name evidence="4" type="ORF">EXU28_00310</name>
</gene>
<comment type="subunit">
    <text evidence="2">Homodimer.</text>
</comment>
<comment type="function">
    <text evidence="2">Involved in the storage or transport of lipids necessary for membrane maintenance under stressful conditions. Displays a binding preference for lysophospholipids.</text>
</comment>
<dbReference type="Pfam" id="PF08212">
    <property type="entry name" value="Lipocalin_2"/>
    <property type="match status" value="1"/>
</dbReference>
<dbReference type="Proteomes" id="UP000293863">
    <property type="component" value="Unassembled WGS sequence"/>
</dbReference>
<dbReference type="InterPro" id="IPR022272">
    <property type="entry name" value="Lipocalin_CS"/>
</dbReference>